<keyword evidence="4" id="KW-1133">Transmembrane helix</keyword>
<dbReference type="GO" id="GO:0005634">
    <property type="term" value="C:nucleus"/>
    <property type="evidence" value="ECO:0007669"/>
    <property type="project" value="UniProtKB-SubCell"/>
</dbReference>
<dbReference type="PROSITE" id="PS50013">
    <property type="entry name" value="CHROMO_2"/>
    <property type="match status" value="1"/>
</dbReference>
<dbReference type="SMART" id="SM00298">
    <property type="entry name" value="CHROMO"/>
    <property type="match status" value="1"/>
</dbReference>
<feature type="transmembrane region" description="Helical" evidence="4">
    <location>
        <begin position="219"/>
        <end position="241"/>
    </location>
</feature>
<evidence type="ECO:0000256" key="2">
    <source>
        <dbReference type="ARBA" id="ARBA00023242"/>
    </source>
</evidence>
<organism evidence="6 7">
    <name type="scientific">Hypsibius exemplaris</name>
    <name type="common">Freshwater tardigrade</name>
    <dbReference type="NCBI Taxonomy" id="2072580"/>
    <lineage>
        <taxon>Eukaryota</taxon>
        <taxon>Metazoa</taxon>
        <taxon>Ecdysozoa</taxon>
        <taxon>Tardigrada</taxon>
        <taxon>Eutardigrada</taxon>
        <taxon>Parachela</taxon>
        <taxon>Hypsibioidea</taxon>
        <taxon>Hypsibiidae</taxon>
        <taxon>Hypsibius</taxon>
    </lineage>
</organism>
<evidence type="ECO:0000259" key="5">
    <source>
        <dbReference type="PROSITE" id="PS50013"/>
    </source>
</evidence>
<dbReference type="InterPro" id="IPR016197">
    <property type="entry name" value="Chromo-like_dom_sf"/>
</dbReference>
<dbReference type="EMBL" id="MTYJ01000072">
    <property type="protein sequence ID" value="OQV16589.1"/>
    <property type="molecule type" value="Genomic_DNA"/>
</dbReference>
<protein>
    <recommendedName>
        <fullName evidence="5">Chromo domain-containing protein</fullName>
    </recommendedName>
</protein>
<dbReference type="AlphaFoldDB" id="A0A1W0WN22"/>
<feature type="domain" description="Chromo" evidence="5">
    <location>
        <begin position="22"/>
        <end position="93"/>
    </location>
</feature>
<keyword evidence="7" id="KW-1185">Reference proteome</keyword>
<dbReference type="InterPro" id="IPR023780">
    <property type="entry name" value="Chromo_domain"/>
</dbReference>
<comment type="caution">
    <text evidence="6">The sequence shown here is derived from an EMBL/GenBank/DDBJ whole genome shotgun (WGS) entry which is preliminary data.</text>
</comment>
<dbReference type="SUPFAM" id="SSF54160">
    <property type="entry name" value="Chromo domain-like"/>
    <property type="match status" value="1"/>
</dbReference>
<feature type="region of interest" description="Disordered" evidence="3">
    <location>
        <begin position="85"/>
        <end position="111"/>
    </location>
</feature>
<keyword evidence="4" id="KW-0472">Membrane</keyword>
<evidence type="ECO:0000313" key="7">
    <source>
        <dbReference type="Proteomes" id="UP000192578"/>
    </source>
</evidence>
<dbReference type="Gene3D" id="2.40.50.40">
    <property type="match status" value="1"/>
</dbReference>
<evidence type="ECO:0000256" key="4">
    <source>
        <dbReference type="SAM" id="Phobius"/>
    </source>
</evidence>
<dbReference type="InterPro" id="IPR000953">
    <property type="entry name" value="Chromo/chromo_shadow_dom"/>
</dbReference>
<evidence type="ECO:0000313" key="6">
    <source>
        <dbReference type="EMBL" id="OQV16589.1"/>
    </source>
</evidence>
<proteinExistence type="predicted"/>
<dbReference type="Proteomes" id="UP000192578">
    <property type="component" value="Unassembled WGS sequence"/>
</dbReference>
<name>A0A1W0WN22_HYPEX</name>
<keyword evidence="2" id="KW-0539">Nucleus</keyword>
<evidence type="ECO:0000256" key="1">
    <source>
        <dbReference type="ARBA" id="ARBA00004123"/>
    </source>
</evidence>
<dbReference type="OrthoDB" id="433924at2759"/>
<gene>
    <name evidence="6" type="ORF">BV898_09259</name>
</gene>
<dbReference type="CDD" id="cd00024">
    <property type="entry name" value="CD_CSD"/>
    <property type="match status" value="1"/>
</dbReference>
<comment type="subcellular location">
    <subcellularLocation>
        <location evidence="1">Nucleus</location>
    </subcellularLocation>
</comment>
<sequence length="244" mass="27283">MPTATAALMQKHREREERTGIYTVGEILDEKFEDSGEFEGLPASNSINLYYLVHWKWFPHSEDSWEPQENLQSSKKALAVWAEKKLSSQKGPKRSKKSASPTRSVSGRRALPDFDAVEESIARRAATNNRDGDELGEAAAEPDFARIAPRVTTPPRTRTIATSPFASLFGRFINVTPTSSTEVPRAASRAITPVPQPRYHRLQYDQSEPVLPEWTVEDYLGYIPLTLVAVILVLGVINHCAHNL</sequence>
<reference evidence="7" key="1">
    <citation type="submission" date="2017-01" db="EMBL/GenBank/DDBJ databases">
        <title>Comparative genomics of anhydrobiosis in the tardigrade Hypsibius dujardini.</title>
        <authorList>
            <person name="Yoshida Y."/>
            <person name="Koutsovoulos G."/>
            <person name="Laetsch D."/>
            <person name="Stevens L."/>
            <person name="Kumar S."/>
            <person name="Horikawa D."/>
            <person name="Ishino K."/>
            <person name="Komine S."/>
            <person name="Tomita M."/>
            <person name="Blaxter M."/>
            <person name="Arakawa K."/>
        </authorList>
    </citation>
    <scope>NUCLEOTIDE SEQUENCE [LARGE SCALE GENOMIC DNA]</scope>
    <source>
        <strain evidence="7">Z151</strain>
    </source>
</reference>
<dbReference type="PANTHER" id="PTHR22812">
    <property type="entry name" value="CHROMOBOX PROTEIN"/>
    <property type="match status" value="1"/>
</dbReference>
<evidence type="ECO:0000256" key="3">
    <source>
        <dbReference type="SAM" id="MobiDB-lite"/>
    </source>
</evidence>
<accession>A0A1W0WN22</accession>
<keyword evidence="4" id="KW-0812">Transmembrane</keyword>
<dbReference type="Pfam" id="PF00385">
    <property type="entry name" value="Chromo"/>
    <property type="match status" value="1"/>
</dbReference>
<dbReference type="InterPro" id="IPR051219">
    <property type="entry name" value="Heterochromatin_chromo-domain"/>
</dbReference>